<reference evidence="6" key="1">
    <citation type="submission" date="2020-05" db="EMBL/GenBank/DDBJ databases">
        <title>Phylogenomic resolution of chytrid fungi.</title>
        <authorList>
            <person name="Stajich J.E."/>
            <person name="Amses K."/>
            <person name="Simmons R."/>
            <person name="Seto K."/>
            <person name="Myers J."/>
            <person name="Bonds A."/>
            <person name="Quandt C.A."/>
            <person name="Barry K."/>
            <person name="Liu P."/>
            <person name="Grigoriev I."/>
            <person name="Longcore J.E."/>
            <person name="James T.Y."/>
        </authorList>
    </citation>
    <scope>NUCLEOTIDE SEQUENCE</scope>
    <source>
        <strain evidence="6">JEL0513</strain>
    </source>
</reference>
<keyword evidence="7" id="KW-1185">Reference proteome</keyword>
<feature type="region of interest" description="Disordered" evidence="4">
    <location>
        <begin position="301"/>
        <end position="359"/>
    </location>
</feature>
<evidence type="ECO:0000256" key="4">
    <source>
        <dbReference type="SAM" id="MobiDB-lite"/>
    </source>
</evidence>
<gene>
    <name evidence="6" type="ORF">HK100_002256</name>
</gene>
<evidence type="ECO:0000313" key="6">
    <source>
        <dbReference type="EMBL" id="KAJ3135943.1"/>
    </source>
</evidence>
<evidence type="ECO:0000256" key="2">
    <source>
        <dbReference type="ARBA" id="ARBA00023054"/>
    </source>
</evidence>
<dbReference type="Pfam" id="PF09745">
    <property type="entry name" value="NSRP1_N"/>
    <property type="match status" value="1"/>
</dbReference>
<comment type="caution">
    <text evidence="6">The sequence shown here is derived from an EMBL/GenBank/DDBJ whole genome shotgun (WGS) entry which is preliminary data.</text>
</comment>
<dbReference type="Proteomes" id="UP001211907">
    <property type="component" value="Unassembled WGS sequence"/>
</dbReference>
<comment type="similarity">
    <text evidence="1">Belongs to the NSRP1 family.</text>
</comment>
<evidence type="ECO:0000259" key="5">
    <source>
        <dbReference type="Pfam" id="PF09745"/>
    </source>
</evidence>
<dbReference type="GO" id="GO:0000381">
    <property type="term" value="P:regulation of alternative mRNA splicing, via spliceosome"/>
    <property type="evidence" value="ECO:0007669"/>
    <property type="project" value="InterPro"/>
</dbReference>
<dbReference type="PANTHER" id="PTHR47845">
    <property type="entry name" value="NUCLEAR SPECKLE SPLICING REGULATORY PROTEIN 1 HOMOLOG"/>
    <property type="match status" value="1"/>
</dbReference>
<proteinExistence type="inferred from homology"/>
<dbReference type="EMBL" id="JADGJH010000152">
    <property type="protein sequence ID" value="KAJ3135943.1"/>
    <property type="molecule type" value="Genomic_DNA"/>
</dbReference>
<accession>A0AAD5T7C0</accession>
<feature type="compositionally biased region" description="Basic and acidic residues" evidence="4">
    <location>
        <begin position="115"/>
        <end position="134"/>
    </location>
</feature>
<feature type="domain" description="Nuclear speckle splicing regulatory protein 1 N-terminal" evidence="5">
    <location>
        <begin position="93"/>
        <end position="210"/>
    </location>
</feature>
<sequence>MASNGSMRNVGGSAGGLKFGLIKRTGVVSGSNQQIATKKPAVFNNDSDEDALNASDSESPQIKNSKSKPTSSSFRSKAAREIQTQSAPNARVEKAKQAALDEDPNIFDYDGAYDSMKEQEEAQRRKRDLGDVDKHGRKKPRYVSNLLAASLQRKIELERVEDRKVAKERVEEGDLYGDKDAFVTEAYKERQKELRRLEEEERRNEALQKTGGDMAQFYRSLLDSHEQITAGSNLSAKDIAAATAERERREKERASEEKERLEAAINRGEAKINASNEVVDKRVLLKGGLNVSRTKLRVIDEEREADERDRERIREEERQKEREERERKRVEIEKRRAKEEQAKRLLEETEKQMAESEEKRLQKIAREREDLLQKMVKKSTEAVVLDARARYLARKKAQEQQKGEADSD</sequence>
<organism evidence="6 7">
    <name type="scientific">Physocladia obscura</name>
    <dbReference type="NCBI Taxonomy" id="109957"/>
    <lineage>
        <taxon>Eukaryota</taxon>
        <taxon>Fungi</taxon>
        <taxon>Fungi incertae sedis</taxon>
        <taxon>Chytridiomycota</taxon>
        <taxon>Chytridiomycota incertae sedis</taxon>
        <taxon>Chytridiomycetes</taxon>
        <taxon>Chytridiales</taxon>
        <taxon>Chytriomycetaceae</taxon>
        <taxon>Physocladia</taxon>
    </lineage>
</organism>
<dbReference type="InterPro" id="IPR053246">
    <property type="entry name" value="NS_splicing_regulatory_protein"/>
</dbReference>
<protein>
    <recommendedName>
        <fullName evidence="5">Nuclear speckle splicing regulatory protein 1 N-terminal domain-containing protein</fullName>
    </recommendedName>
</protein>
<dbReference type="PANTHER" id="PTHR47845:SF1">
    <property type="entry name" value="NUCLEAR SPECKLE SPLICING REGULATORY PROTEIN 1 HOMOLOG"/>
    <property type="match status" value="1"/>
</dbReference>
<evidence type="ECO:0000256" key="1">
    <source>
        <dbReference type="ARBA" id="ARBA00010126"/>
    </source>
</evidence>
<evidence type="ECO:0000313" key="7">
    <source>
        <dbReference type="Proteomes" id="UP001211907"/>
    </source>
</evidence>
<feature type="coiled-coil region" evidence="3">
    <location>
        <begin position="183"/>
        <end position="210"/>
    </location>
</feature>
<feature type="compositionally biased region" description="Low complexity" evidence="4">
    <location>
        <begin position="63"/>
        <end position="76"/>
    </location>
</feature>
<feature type="region of interest" description="Disordered" evidence="4">
    <location>
        <begin position="28"/>
        <end position="138"/>
    </location>
</feature>
<evidence type="ECO:0000256" key="3">
    <source>
        <dbReference type="SAM" id="Coils"/>
    </source>
</evidence>
<keyword evidence="2 3" id="KW-0175">Coiled coil</keyword>
<dbReference type="AlphaFoldDB" id="A0AAD5T7C0"/>
<dbReference type="InterPro" id="IPR018612">
    <property type="entry name" value="NSRP1_N"/>
</dbReference>
<name>A0AAD5T7C0_9FUNG</name>
<feature type="region of interest" description="Disordered" evidence="4">
    <location>
        <begin position="228"/>
        <end position="260"/>
    </location>
</feature>
<feature type="compositionally biased region" description="Basic and acidic residues" evidence="4">
    <location>
        <begin position="244"/>
        <end position="260"/>
    </location>
</feature>